<dbReference type="PANTHER" id="PTHR15608">
    <property type="entry name" value="SPLICING FACTOR U2AF-ASSOCIATED PROTEIN 2"/>
    <property type="match status" value="1"/>
</dbReference>
<feature type="region of interest" description="Disordered" evidence="7">
    <location>
        <begin position="258"/>
        <end position="298"/>
    </location>
</feature>
<evidence type="ECO:0000256" key="3">
    <source>
        <dbReference type="ARBA" id="ARBA00022737"/>
    </source>
</evidence>
<evidence type="ECO:0000313" key="9">
    <source>
        <dbReference type="EMBL" id="KAK3770742.1"/>
    </source>
</evidence>
<feature type="region of interest" description="Disordered" evidence="7">
    <location>
        <begin position="156"/>
        <end position="221"/>
    </location>
</feature>
<dbReference type="CDD" id="cd12281">
    <property type="entry name" value="RRM1_TatSF1_like"/>
    <property type="match status" value="1"/>
</dbReference>
<dbReference type="Proteomes" id="UP001283361">
    <property type="component" value="Unassembled WGS sequence"/>
</dbReference>
<name>A0AAE0ZLP3_9GAST</name>
<keyword evidence="2" id="KW-0507">mRNA processing</keyword>
<evidence type="ECO:0000259" key="8">
    <source>
        <dbReference type="PROSITE" id="PS50102"/>
    </source>
</evidence>
<evidence type="ECO:0000256" key="5">
    <source>
        <dbReference type="ARBA" id="ARBA00023187"/>
    </source>
</evidence>
<keyword evidence="4 6" id="KW-0694">RNA-binding</keyword>
<accession>A0AAE0ZLP3</accession>
<reference evidence="9" key="1">
    <citation type="journal article" date="2023" name="G3 (Bethesda)">
        <title>A reference genome for the long-term kleptoplast-retaining sea slug Elysia crispata morphotype clarki.</title>
        <authorList>
            <person name="Eastman K.E."/>
            <person name="Pendleton A.L."/>
            <person name="Shaikh M.A."/>
            <person name="Suttiyut T."/>
            <person name="Ogas R."/>
            <person name="Tomko P."/>
            <person name="Gavelis G."/>
            <person name="Widhalm J.R."/>
            <person name="Wisecaver J.H."/>
        </authorList>
    </citation>
    <scope>NUCLEOTIDE SEQUENCE</scope>
    <source>
        <strain evidence="9">ECLA1</strain>
    </source>
</reference>
<comment type="caution">
    <text evidence="9">The sequence shown here is derived from an EMBL/GenBank/DDBJ whole genome shotgun (WGS) entry which is preliminary data.</text>
</comment>
<feature type="compositionally biased region" description="Basic and acidic residues" evidence="7">
    <location>
        <begin position="258"/>
        <end position="292"/>
    </location>
</feature>
<evidence type="ECO:0000313" key="10">
    <source>
        <dbReference type="Proteomes" id="UP001283361"/>
    </source>
</evidence>
<dbReference type="AlphaFoldDB" id="A0AAE0ZLP3"/>
<evidence type="ECO:0000256" key="1">
    <source>
        <dbReference type="ARBA" id="ARBA00007747"/>
    </source>
</evidence>
<protein>
    <recommendedName>
        <fullName evidence="8">RRM domain-containing protein</fullName>
    </recommendedName>
</protein>
<keyword evidence="10" id="KW-1185">Reference proteome</keyword>
<gene>
    <name evidence="9" type="ORF">RRG08_036344</name>
</gene>
<keyword evidence="5" id="KW-0508">mRNA splicing</keyword>
<feature type="compositionally biased region" description="Acidic residues" evidence="7">
    <location>
        <begin position="164"/>
        <end position="175"/>
    </location>
</feature>
<dbReference type="InterPro" id="IPR034392">
    <property type="entry name" value="TatSF1-like_RRM1"/>
</dbReference>
<evidence type="ECO:0000256" key="2">
    <source>
        <dbReference type="ARBA" id="ARBA00022664"/>
    </source>
</evidence>
<feature type="domain" description="RRM" evidence="8">
    <location>
        <begin position="301"/>
        <end position="386"/>
    </location>
</feature>
<evidence type="ECO:0000256" key="6">
    <source>
        <dbReference type="PROSITE-ProRule" id="PRU00176"/>
    </source>
</evidence>
<dbReference type="PANTHER" id="PTHR15608:SF0">
    <property type="entry name" value="HIV TAT-SPECIFIC FACTOR 1"/>
    <property type="match status" value="1"/>
</dbReference>
<dbReference type="InterPro" id="IPR000504">
    <property type="entry name" value="RRM_dom"/>
</dbReference>
<dbReference type="GO" id="GO:0005684">
    <property type="term" value="C:U2-type spliceosomal complex"/>
    <property type="evidence" value="ECO:0007669"/>
    <property type="project" value="TreeGrafter"/>
</dbReference>
<dbReference type="GO" id="GO:0003723">
    <property type="term" value="F:RNA binding"/>
    <property type="evidence" value="ECO:0007669"/>
    <property type="project" value="UniProtKB-UniRule"/>
</dbReference>
<sequence>MALITHDRVMILCLFYKLSSSTVRTGHNSKSIRGLTKSPLKSEMAKDQEEDEFELQLRQEELARLAKEDGALLTRGSTYVDDDGTVMEWDHERKAYFPKIDADFIAQYQISYGTGLTAAGEEGAPGQPQGLTNEQKKAQEAEYWRNYYAVYSQQQPALPKFDEEGNPVEEGEEESENKKMEKSKSSSDSKGKSKKDNKAEESGETDASSTEQEAADPTSEEVYQYNLYYYGQEYADAYRDYYLEHPDAEAMPDFVAESKADAEQKKQDNSKKGKKRAGDQDNKPKEPKKEEGWFDTPESNTQLYVSNLPLDVNEEEFQELMGKCGLIMFDPQTHKPKVKLYKDHEGNMKGDALCTYIKPESVELALNILDGWDVRGHAIKVERAKFELKGEYDPKKKKKKLSNKAKQKLKERQQRLFDWRPDKNPLQRAKHERVVVLKNMFNIKEFELDIFSDRVNICRQCLHQNIEVPRRVASRNKSVVMTRVQHGSRSSNLQLDACLSSELSAVRVQSTAWSRDERGASCELLLVRSDVQSMMNERRGDNGLS</sequence>
<evidence type="ECO:0000256" key="7">
    <source>
        <dbReference type="SAM" id="MobiDB-lite"/>
    </source>
</evidence>
<organism evidence="9 10">
    <name type="scientific">Elysia crispata</name>
    <name type="common">lettuce slug</name>
    <dbReference type="NCBI Taxonomy" id="231223"/>
    <lineage>
        <taxon>Eukaryota</taxon>
        <taxon>Metazoa</taxon>
        <taxon>Spiralia</taxon>
        <taxon>Lophotrochozoa</taxon>
        <taxon>Mollusca</taxon>
        <taxon>Gastropoda</taxon>
        <taxon>Heterobranchia</taxon>
        <taxon>Euthyneura</taxon>
        <taxon>Panpulmonata</taxon>
        <taxon>Sacoglossa</taxon>
        <taxon>Placobranchoidea</taxon>
        <taxon>Plakobranchidae</taxon>
        <taxon>Elysia</taxon>
    </lineage>
</organism>
<dbReference type="EMBL" id="JAWDGP010003786">
    <property type="protein sequence ID" value="KAK3770742.1"/>
    <property type="molecule type" value="Genomic_DNA"/>
</dbReference>
<dbReference type="FunFam" id="3.30.70.330:FF:000202">
    <property type="entry name" value="HIV Tat-specific factor 1"/>
    <property type="match status" value="1"/>
</dbReference>
<keyword evidence="3" id="KW-0677">Repeat</keyword>
<feature type="compositionally biased region" description="Basic and acidic residues" evidence="7">
    <location>
        <begin position="176"/>
        <end position="201"/>
    </location>
</feature>
<dbReference type="SUPFAM" id="SSF54928">
    <property type="entry name" value="RNA-binding domain, RBD"/>
    <property type="match status" value="1"/>
</dbReference>
<proteinExistence type="inferred from homology"/>
<dbReference type="GO" id="GO:0005686">
    <property type="term" value="C:U2 snRNP"/>
    <property type="evidence" value="ECO:0007669"/>
    <property type="project" value="TreeGrafter"/>
</dbReference>
<dbReference type="GO" id="GO:0000398">
    <property type="term" value="P:mRNA splicing, via spliceosome"/>
    <property type="evidence" value="ECO:0007669"/>
    <property type="project" value="InterPro"/>
</dbReference>
<evidence type="ECO:0000256" key="4">
    <source>
        <dbReference type="ARBA" id="ARBA00022884"/>
    </source>
</evidence>
<dbReference type="Pfam" id="PF00076">
    <property type="entry name" value="RRM_1"/>
    <property type="match status" value="1"/>
</dbReference>
<comment type="similarity">
    <text evidence="1">Belongs to the HTATSF1 family.</text>
</comment>
<dbReference type="SMART" id="SM00360">
    <property type="entry name" value="RRM"/>
    <property type="match status" value="1"/>
</dbReference>
<dbReference type="Gene3D" id="3.30.70.330">
    <property type="match status" value="1"/>
</dbReference>
<dbReference type="InterPro" id="IPR035979">
    <property type="entry name" value="RBD_domain_sf"/>
</dbReference>
<dbReference type="InterPro" id="IPR012677">
    <property type="entry name" value="Nucleotide-bd_a/b_plait_sf"/>
</dbReference>
<dbReference type="InterPro" id="IPR034393">
    <property type="entry name" value="TatSF1-like"/>
</dbReference>
<dbReference type="PROSITE" id="PS50102">
    <property type="entry name" value="RRM"/>
    <property type="match status" value="1"/>
</dbReference>